<dbReference type="InterPro" id="IPR018108">
    <property type="entry name" value="MCP_transmembrane"/>
</dbReference>
<keyword evidence="10 22" id="KW-1133">Transmembrane helix</keyword>
<keyword evidence="13" id="KW-0445">Lipid transport</keyword>
<dbReference type="GO" id="GO:0006869">
    <property type="term" value="P:lipid transport"/>
    <property type="evidence" value="ECO:0007669"/>
    <property type="project" value="UniProtKB-KW"/>
</dbReference>
<comment type="catalytic activity">
    <reaction evidence="17">
        <text>a 1,2-diacyl-sn-glycero-3-phosphoethanolamine(in) = a 1,2-diacyl-sn-glycero-3-phosphoethanolamine(out)</text>
        <dbReference type="Rhea" id="RHEA:38895"/>
        <dbReference type="ChEBI" id="CHEBI:64612"/>
    </reaction>
</comment>
<dbReference type="GO" id="GO:0061709">
    <property type="term" value="P:reticulophagy"/>
    <property type="evidence" value="ECO:0007669"/>
    <property type="project" value="TreeGrafter"/>
</dbReference>
<dbReference type="EMBL" id="LSBJ02000004">
    <property type="protein sequence ID" value="OAQ66651.1"/>
    <property type="molecule type" value="Genomic_DNA"/>
</dbReference>
<keyword evidence="9" id="KW-0999">Mitochondrion inner membrane</keyword>
<comment type="subcellular location">
    <subcellularLocation>
        <location evidence="1">Cytoplasmic vesicle membrane</location>
        <topology evidence="1">Multi-pass membrane protein</topology>
    </subcellularLocation>
    <subcellularLocation>
        <location evidence="2">Endoplasmic reticulum membrane</location>
        <topology evidence="2">Multi-pass membrane protein</topology>
    </subcellularLocation>
    <subcellularLocation>
        <location evidence="4">Golgi apparatus membrane</location>
        <topology evidence="4">Multi-pass membrane protein</topology>
    </subcellularLocation>
    <subcellularLocation>
        <location evidence="3">Preautophagosomal structure membrane</location>
        <topology evidence="3">Multi-pass membrane protein</topology>
    </subcellularLocation>
</comment>
<gene>
    <name evidence="23" type="ORF">VFPPC_08183</name>
</gene>
<dbReference type="Proteomes" id="UP000078397">
    <property type="component" value="Unassembled WGS sequence"/>
</dbReference>
<evidence type="ECO:0000256" key="20">
    <source>
        <dbReference type="PROSITE-ProRule" id="PRU00282"/>
    </source>
</evidence>
<dbReference type="InterPro" id="IPR023395">
    <property type="entry name" value="MCP_dom_sf"/>
</dbReference>
<feature type="compositionally biased region" description="Polar residues" evidence="21">
    <location>
        <begin position="1"/>
        <end position="12"/>
    </location>
</feature>
<evidence type="ECO:0000256" key="1">
    <source>
        <dbReference type="ARBA" id="ARBA00004439"/>
    </source>
</evidence>
<dbReference type="GO" id="GO:0034727">
    <property type="term" value="P:piecemeal microautophagy of the nucleus"/>
    <property type="evidence" value="ECO:0007669"/>
    <property type="project" value="TreeGrafter"/>
</dbReference>
<evidence type="ECO:0000256" key="3">
    <source>
        <dbReference type="ARBA" id="ARBA00004511"/>
    </source>
</evidence>
<organism evidence="23 24">
    <name type="scientific">Pochonia chlamydosporia 170</name>
    <dbReference type="NCBI Taxonomy" id="1380566"/>
    <lineage>
        <taxon>Eukaryota</taxon>
        <taxon>Fungi</taxon>
        <taxon>Dikarya</taxon>
        <taxon>Ascomycota</taxon>
        <taxon>Pezizomycotina</taxon>
        <taxon>Sordariomycetes</taxon>
        <taxon>Hypocreomycetidae</taxon>
        <taxon>Hypocreales</taxon>
        <taxon>Clavicipitaceae</taxon>
        <taxon>Pochonia</taxon>
    </lineage>
</organism>
<proteinExistence type="inferred from homology"/>
<dbReference type="Gene3D" id="1.50.40.10">
    <property type="entry name" value="Mitochondrial carrier domain"/>
    <property type="match status" value="1"/>
</dbReference>
<feature type="repeat" description="Solcar" evidence="20">
    <location>
        <begin position="1080"/>
        <end position="1166"/>
    </location>
</feature>
<keyword evidence="8 20" id="KW-0812">Transmembrane</keyword>
<dbReference type="PROSITE" id="PS50920">
    <property type="entry name" value="SOLCAR"/>
    <property type="match status" value="3"/>
</dbReference>
<protein>
    <recommendedName>
        <fullName evidence="6">Autophagy-related protein 9</fullName>
    </recommendedName>
</protein>
<sequence length="1272" mass="143856">MASNTFHQNETSLPDDRQVHRDPRTGRPAQVNIHHQSTNSVDEENLRHNLDYFDVEALGVGSSRATVDPSTHIVRGESTQFPKFVATARWADHDEDIENDVPASLLVEANEHVPDGISQPLDIHHDTPSPVLGKPDRQTRTHWQPPRTKQQPRHPTSLQNDARVLQPRSLMSGLAPGGRREKALWRWVNITNLDSFMRDVYDYYEGGGLLCILCSNALWLLETLFVAVLLTFLTQCVDYGKVPHSKSLNDVVIKQCTRNMSTSWSFGIWMYSFFFIWKSVQYFFEIRRLVYVRDFFVHLLEIPEQDMQTVSWQDIVARIMTLRDHNPKTATNIPRNLRRYIGSQSKERLDAHDIANRLMRKENFLIAMINKDVLNLSLPLPFLGDRQLFSKTMEWYLHYCILDMAFNEFGQVRQDILRADRRSFLSQKLRQRLYFAAILNLIFAPVVLAYVIIVYFFTYYNEYQKDPKMAAARKYTALAEWKFREFNELPHIFYERLHMSFPFATRYIEQFPKRMTEEIARSVSFMSGALTAVLAVGTVLDSELFLGFEITKDRPVLFYLGVFGAIWAMTRGMISEETTVFNPEYALRNVIEYTHYMPDHWQGRLHSFEVKQDFSNLYKMKVVIFLEEILGIITTPMLLFFSLPRCAEQIIDFFREFTIHVDGLGYVCSFAVFDFKKGIGQNRLRGADPDIREEYYSTKHGKMAASYYGFLDNYVINPKTGIPGHMPPGSRGQFHPPPVFPSLNSPSLAADMQSSNIARTDVVRNRSRPTSAMPSKRTVPPAVPQLSPMASILLDPHNQPQLPSLGARSWHRLRQARGMYSGEGQIAEEDAEFEARKHGISEHDDAYDEGGILGESTWESSPDKGLSREDSSMQPEGITDSSRVLCQIYDAQGRYTSHRDHHLHNQGSQYCLAGVRRKTSHVSIYPPRAFEIPTFNCFGPPAANLAALDSKAFGRASEAVADMALPSADPGDDYDYESLPPNFSLLQNMAAGAFAGIAEHTVMYPIDAIKTRMQVLNPSNTTAYSGVLRSTYQMASGEGFFSLWRGMSSVIVGAGPAHAVYFATYEAVKHAMGGNQAGVHHPLAAATSGAAATIASDAFMNPFDVIKQRMQIQNSSKMYRSMIDCAKYVYRNEGIGAFYISYPTTLSMTVPFTALQFLAYESISTAMNPEKHYDPVTHCLAGAVAGGFAAGLTTPMDVIKTILQTRGTSSDPQVRNVNGFLGGCQLLYQREGLRGFFKGVRPRVVTTMPSTAICWSAYEFSKAYFIKRNDSS</sequence>
<feature type="region of interest" description="Disordered" evidence="21">
    <location>
        <begin position="1"/>
        <end position="40"/>
    </location>
</feature>
<keyword evidence="15" id="KW-0968">Cytoplasmic vesicle</keyword>
<dbReference type="AlphaFoldDB" id="A0A179FNC7"/>
<evidence type="ECO:0000256" key="10">
    <source>
        <dbReference type="ARBA" id="ARBA00022989"/>
    </source>
</evidence>
<evidence type="ECO:0000256" key="2">
    <source>
        <dbReference type="ARBA" id="ARBA00004477"/>
    </source>
</evidence>
<keyword evidence="12" id="KW-0333">Golgi apparatus</keyword>
<dbReference type="Pfam" id="PF00153">
    <property type="entry name" value="Mito_carr"/>
    <property type="match status" value="3"/>
</dbReference>
<evidence type="ECO:0000256" key="9">
    <source>
        <dbReference type="ARBA" id="ARBA00022792"/>
    </source>
</evidence>
<dbReference type="GO" id="GO:0005789">
    <property type="term" value="C:endoplasmic reticulum membrane"/>
    <property type="evidence" value="ECO:0007669"/>
    <property type="project" value="UniProtKB-SubCell"/>
</dbReference>
<evidence type="ECO:0000256" key="18">
    <source>
        <dbReference type="ARBA" id="ARBA00024621"/>
    </source>
</evidence>
<dbReference type="GO" id="GO:0005776">
    <property type="term" value="C:autophagosome"/>
    <property type="evidence" value="ECO:0007669"/>
    <property type="project" value="TreeGrafter"/>
</dbReference>
<reference evidence="23 24" key="1">
    <citation type="journal article" date="2016" name="PLoS Pathog.">
        <title>Biosynthesis of antibiotic leucinostatins in bio-control fungus Purpureocillium lilacinum and their inhibition on phytophthora revealed by genome mining.</title>
        <authorList>
            <person name="Wang G."/>
            <person name="Liu Z."/>
            <person name="Lin R."/>
            <person name="Li E."/>
            <person name="Mao Z."/>
            <person name="Ling J."/>
            <person name="Yang Y."/>
            <person name="Yin W.B."/>
            <person name="Xie B."/>
        </authorList>
    </citation>
    <scope>NUCLEOTIDE SEQUENCE [LARGE SCALE GENOMIC DNA]</scope>
    <source>
        <strain evidence="23">170</strain>
    </source>
</reference>
<feature type="region of interest" description="Disordered" evidence="21">
    <location>
        <begin position="115"/>
        <end position="162"/>
    </location>
</feature>
<evidence type="ECO:0000256" key="21">
    <source>
        <dbReference type="SAM" id="MobiDB-lite"/>
    </source>
</evidence>
<dbReference type="OrthoDB" id="2020634at2759"/>
<evidence type="ECO:0000256" key="19">
    <source>
        <dbReference type="ARBA" id="ARBA00024631"/>
    </source>
</evidence>
<comment type="catalytic activity">
    <reaction evidence="18">
        <text>a 1,2-diacyl-sn-glycero-3-phospho-(1D-myo-inositol-3-phosphate)(in) = a 1,2-diacyl-sn-glycero-3-phospho-(1D-myo-inositol-3-phosphate)(out)</text>
        <dbReference type="Rhea" id="RHEA:67920"/>
        <dbReference type="ChEBI" id="CHEBI:58088"/>
    </reaction>
</comment>
<dbReference type="GO" id="GO:0034497">
    <property type="term" value="P:protein localization to phagophore assembly site"/>
    <property type="evidence" value="ECO:0007669"/>
    <property type="project" value="TreeGrafter"/>
</dbReference>
<dbReference type="Pfam" id="PF04109">
    <property type="entry name" value="ATG9"/>
    <property type="match status" value="1"/>
</dbReference>
<feature type="transmembrane region" description="Helical" evidence="22">
    <location>
        <begin position="556"/>
        <end position="574"/>
    </location>
</feature>
<dbReference type="STRING" id="1380566.A0A179FNC7"/>
<dbReference type="GO" id="GO:0030659">
    <property type="term" value="C:cytoplasmic vesicle membrane"/>
    <property type="evidence" value="ECO:0007669"/>
    <property type="project" value="UniProtKB-SubCell"/>
</dbReference>
<evidence type="ECO:0000256" key="7">
    <source>
        <dbReference type="ARBA" id="ARBA00022448"/>
    </source>
</evidence>
<evidence type="ECO:0000313" key="23">
    <source>
        <dbReference type="EMBL" id="OAQ66651.1"/>
    </source>
</evidence>
<evidence type="ECO:0000256" key="13">
    <source>
        <dbReference type="ARBA" id="ARBA00023055"/>
    </source>
</evidence>
<name>A0A179FNC7_METCM</name>
<dbReference type="GO" id="GO:0000422">
    <property type="term" value="P:autophagy of mitochondrion"/>
    <property type="evidence" value="ECO:0007669"/>
    <property type="project" value="TreeGrafter"/>
</dbReference>
<comment type="catalytic activity">
    <reaction evidence="16">
        <text>a 1,2-diacyl-sn-glycero-3-phospho-L-serine(in) = a 1,2-diacyl-sn-glycero-3-phospho-L-serine(out)</text>
        <dbReference type="Rhea" id="RHEA:38663"/>
        <dbReference type="ChEBI" id="CHEBI:57262"/>
    </reaction>
</comment>
<dbReference type="FunFam" id="1.50.40.10:FF:000029">
    <property type="entry name" value="Solute carrier family 25 member 28"/>
    <property type="match status" value="1"/>
</dbReference>
<evidence type="ECO:0000256" key="15">
    <source>
        <dbReference type="ARBA" id="ARBA00023329"/>
    </source>
</evidence>
<evidence type="ECO:0000256" key="5">
    <source>
        <dbReference type="ARBA" id="ARBA00006185"/>
    </source>
</evidence>
<feature type="repeat" description="Solcar" evidence="20">
    <location>
        <begin position="1173"/>
        <end position="1264"/>
    </location>
</feature>
<dbReference type="PANTHER" id="PTHR13038">
    <property type="entry name" value="APG9 AUTOPHAGY 9"/>
    <property type="match status" value="1"/>
</dbReference>
<dbReference type="GO" id="GO:0034045">
    <property type="term" value="C:phagophore assembly site membrane"/>
    <property type="evidence" value="ECO:0007669"/>
    <property type="project" value="UniProtKB-SubCell"/>
</dbReference>
<accession>A0A179FNC7</accession>
<keyword evidence="14 20" id="KW-0472">Membrane</keyword>
<dbReference type="InterPro" id="IPR007241">
    <property type="entry name" value="Autophagy-rel_prot_9"/>
</dbReference>
<keyword evidence="11" id="KW-0072">Autophagy</keyword>
<evidence type="ECO:0000256" key="17">
    <source>
        <dbReference type="ARBA" id="ARBA00024615"/>
    </source>
</evidence>
<evidence type="ECO:0000256" key="12">
    <source>
        <dbReference type="ARBA" id="ARBA00023034"/>
    </source>
</evidence>
<dbReference type="PANTHER" id="PTHR13038:SF10">
    <property type="entry name" value="AUTOPHAGY-RELATED PROTEIN 9"/>
    <property type="match status" value="1"/>
</dbReference>
<feature type="transmembrane region" description="Helical" evidence="22">
    <location>
        <begin position="523"/>
        <end position="544"/>
    </location>
</feature>
<evidence type="ECO:0000256" key="14">
    <source>
        <dbReference type="ARBA" id="ARBA00023136"/>
    </source>
</evidence>
<feature type="compositionally biased region" description="Basic and acidic residues" evidence="21">
    <location>
        <begin position="14"/>
        <end position="25"/>
    </location>
</feature>
<feature type="transmembrane region" description="Helical" evidence="22">
    <location>
        <begin position="622"/>
        <end position="641"/>
    </location>
</feature>
<dbReference type="GO" id="GO:0000139">
    <property type="term" value="C:Golgi membrane"/>
    <property type="evidence" value="ECO:0007669"/>
    <property type="project" value="UniProtKB-SubCell"/>
</dbReference>
<keyword evidence="24" id="KW-1185">Reference proteome</keyword>
<feature type="compositionally biased region" description="Polar residues" evidence="21">
    <location>
        <begin position="147"/>
        <end position="160"/>
    </location>
</feature>
<evidence type="ECO:0000256" key="22">
    <source>
        <dbReference type="SAM" id="Phobius"/>
    </source>
</evidence>
<evidence type="ECO:0000256" key="11">
    <source>
        <dbReference type="ARBA" id="ARBA00023006"/>
    </source>
</evidence>
<evidence type="ECO:0000256" key="4">
    <source>
        <dbReference type="ARBA" id="ARBA00004653"/>
    </source>
</evidence>
<feature type="region of interest" description="Disordered" evidence="21">
    <location>
        <begin position="843"/>
        <end position="879"/>
    </location>
</feature>
<evidence type="ECO:0000256" key="6">
    <source>
        <dbReference type="ARBA" id="ARBA00018074"/>
    </source>
</evidence>
<comment type="catalytic activity">
    <reaction evidence="19">
        <text>a 1,2-diacyl-sn-glycero-3-phosphocholine(in) = a 1,2-diacyl-sn-glycero-3-phosphocholine(out)</text>
        <dbReference type="Rhea" id="RHEA:38571"/>
        <dbReference type="ChEBI" id="CHEBI:57643"/>
    </reaction>
</comment>
<feature type="transmembrane region" description="Helical" evidence="22">
    <location>
        <begin position="433"/>
        <end position="457"/>
    </location>
</feature>
<feature type="repeat" description="Solcar" evidence="20">
    <location>
        <begin position="983"/>
        <end position="1071"/>
    </location>
</feature>
<dbReference type="SUPFAM" id="SSF103506">
    <property type="entry name" value="Mitochondrial carrier"/>
    <property type="match status" value="1"/>
</dbReference>
<keyword evidence="7" id="KW-0813">Transport</keyword>
<evidence type="ECO:0000313" key="24">
    <source>
        <dbReference type="Proteomes" id="UP000078397"/>
    </source>
</evidence>
<dbReference type="GeneID" id="28850927"/>
<feature type="compositionally biased region" description="Basic and acidic residues" evidence="21">
    <location>
        <begin position="861"/>
        <end position="871"/>
    </location>
</feature>
<dbReference type="KEGG" id="pchm:VFPPC_08183"/>
<evidence type="ECO:0000256" key="8">
    <source>
        <dbReference type="ARBA" id="ARBA00022692"/>
    </source>
</evidence>
<comment type="caution">
    <text evidence="23">The sequence shown here is derived from an EMBL/GenBank/DDBJ whole genome shotgun (WGS) entry which is preliminary data.</text>
</comment>
<feature type="region of interest" description="Disordered" evidence="21">
    <location>
        <begin position="763"/>
        <end position="783"/>
    </location>
</feature>
<comment type="similarity">
    <text evidence="5">Belongs to the ATG9 family.</text>
</comment>
<dbReference type="RefSeq" id="XP_018143738.1">
    <property type="nucleotide sequence ID" value="XM_018286933.1"/>
</dbReference>
<keyword evidence="9" id="KW-0496">Mitochondrion</keyword>
<evidence type="ECO:0000256" key="16">
    <source>
        <dbReference type="ARBA" id="ARBA00024479"/>
    </source>
</evidence>